<accession>A0ABU0BA73</accession>
<dbReference type="GO" id="GO:0003677">
    <property type="term" value="F:DNA binding"/>
    <property type="evidence" value="ECO:0007669"/>
    <property type="project" value="UniProtKB-KW"/>
</dbReference>
<dbReference type="RefSeq" id="WP_307017761.1">
    <property type="nucleotide sequence ID" value="NZ_JAUSUI010000001.1"/>
</dbReference>
<dbReference type="Proteomes" id="UP001224682">
    <property type="component" value="Unassembled WGS sequence"/>
</dbReference>
<keyword evidence="3" id="KW-1185">Reference proteome</keyword>
<comment type="caution">
    <text evidence="2">The sequence shown here is derived from an EMBL/GenBank/DDBJ whole genome shotgun (WGS) entry which is preliminary data.</text>
</comment>
<gene>
    <name evidence="2" type="ORF">J2S75_000430</name>
</gene>
<proteinExistence type="predicted"/>
<sequence>MSKIVKRSIVIAGHKTSISLEAEFFAAFKAIAARRSKTLSALTAEIDGARSGGNLSSAIRLAVLADLQARAGRANG</sequence>
<dbReference type="Gene3D" id="1.10.3990.20">
    <property type="entry name" value="protein bp1543"/>
    <property type="match status" value="1"/>
</dbReference>
<protein>
    <submittedName>
        <fullName evidence="2">DNA-binding ribbon-helix-helix protein</fullName>
    </submittedName>
</protein>
<dbReference type="InterPro" id="IPR027373">
    <property type="entry name" value="RHH_dom"/>
</dbReference>
<keyword evidence="2" id="KW-0238">DNA-binding</keyword>
<evidence type="ECO:0000313" key="3">
    <source>
        <dbReference type="Proteomes" id="UP001224682"/>
    </source>
</evidence>
<name>A0ABU0BA73_9HYPH</name>
<dbReference type="InterPro" id="IPR038268">
    <property type="entry name" value="RHH_sf"/>
</dbReference>
<organism evidence="2 3">
    <name type="scientific">Ancylobacter polymorphus</name>
    <dbReference type="NCBI Taxonomy" id="223390"/>
    <lineage>
        <taxon>Bacteria</taxon>
        <taxon>Pseudomonadati</taxon>
        <taxon>Pseudomonadota</taxon>
        <taxon>Alphaproteobacteria</taxon>
        <taxon>Hyphomicrobiales</taxon>
        <taxon>Xanthobacteraceae</taxon>
        <taxon>Ancylobacter</taxon>
    </lineage>
</organism>
<evidence type="ECO:0000259" key="1">
    <source>
        <dbReference type="Pfam" id="PF13467"/>
    </source>
</evidence>
<reference evidence="2 3" key="1">
    <citation type="submission" date="2023-07" db="EMBL/GenBank/DDBJ databases">
        <title>Genomic Encyclopedia of Type Strains, Phase IV (KMG-IV): sequencing the most valuable type-strain genomes for metagenomic binning, comparative biology and taxonomic classification.</title>
        <authorList>
            <person name="Goeker M."/>
        </authorList>
    </citation>
    <scope>NUCLEOTIDE SEQUENCE [LARGE SCALE GENOMIC DNA]</scope>
    <source>
        <strain evidence="2 3">DSM 2457</strain>
    </source>
</reference>
<dbReference type="EMBL" id="JAUSUI010000001">
    <property type="protein sequence ID" value="MDQ0301419.1"/>
    <property type="molecule type" value="Genomic_DNA"/>
</dbReference>
<feature type="domain" description="Ribbon-helix-helix" evidence="1">
    <location>
        <begin position="5"/>
        <end position="66"/>
    </location>
</feature>
<dbReference type="Pfam" id="PF13467">
    <property type="entry name" value="RHH_4"/>
    <property type="match status" value="1"/>
</dbReference>
<evidence type="ECO:0000313" key="2">
    <source>
        <dbReference type="EMBL" id="MDQ0301419.1"/>
    </source>
</evidence>